<dbReference type="STRING" id="76731.RD2015_1760"/>
<dbReference type="OrthoDB" id="8526647at2"/>
<sequence length="241" mass="25922" precursor="true">MLCPRILQEAPLAAPWALMIKAGLAGLAGLIAASAQAAGGHHAVDDASIMDPGQCQLELWQERNVHDSGTLTHAGPGCRLGALEWGLNLDRVRAPGEAALTLVGPQAKWAMPLNPSWSVGASVGANWTGREGRYTSSQLLVPVTWQATPALAVHGNLGLDQQPGVGSSSRRGLAAEWTPSPHWSFVAERFDDHGARHWRGGVRYLVDERLSLDLSRAAHLGPQTRPWWAFGVNWTFSRDGR</sequence>
<reference evidence="1 2" key="1">
    <citation type="submission" date="2015-12" db="EMBL/GenBank/DDBJ databases">
        <title>Complete genome of Roseateles depolymerans KCTC 42856.</title>
        <authorList>
            <person name="Kim K.M."/>
        </authorList>
    </citation>
    <scope>NUCLEOTIDE SEQUENCE [LARGE SCALE GENOMIC DNA]</scope>
    <source>
        <strain evidence="1 2">KCTC 42856</strain>
    </source>
</reference>
<dbReference type="PATRIC" id="fig|76731.3.peg.1803"/>
<gene>
    <name evidence="1" type="ORF">RD2015_1760</name>
</gene>
<evidence type="ECO:0000313" key="1">
    <source>
        <dbReference type="EMBL" id="ALV06242.1"/>
    </source>
</evidence>
<evidence type="ECO:0000313" key="2">
    <source>
        <dbReference type="Proteomes" id="UP000060699"/>
    </source>
</evidence>
<keyword evidence="2" id="KW-1185">Reference proteome</keyword>
<dbReference type="RefSeq" id="WP_147307024.1">
    <property type="nucleotide sequence ID" value="NZ_CP013729.1"/>
</dbReference>
<name>A0A0U3LIG9_9BURK</name>
<accession>A0A0U3LIG9</accession>
<protein>
    <submittedName>
        <fullName evidence="1">Uncharacterized protein</fullName>
    </submittedName>
</protein>
<dbReference type="Proteomes" id="UP000060699">
    <property type="component" value="Chromosome"/>
</dbReference>
<dbReference type="KEGG" id="rdp:RD2015_1760"/>
<dbReference type="EMBL" id="CP013729">
    <property type="protein sequence ID" value="ALV06242.1"/>
    <property type="molecule type" value="Genomic_DNA"/>
</dbReference>
<organism evidence="1 2">
    <name type="scientific">Roseateles depolymerans</name>
    <dbReference type="NCBI Taxonomy" id="76731"/>
    <lineage>
        <taxon>Bacteria</taxon>
        <taxon>Pseudomonadati</taxon>
        <taxon>Pseudomonadota</taxon>
        <taxon>Betaproteobacteria</taxon>
        <taxon>Burkholderiales</taxon>
        <taxon>Sphaerotilaceae</taxon>
        <taxon>Roseateles</taxon>
    </lineage>
</organism>
<proteinExistence type="predicted"/>
<dbReference type="AlphaFoldDB" id="A0A0U3LIG9"/>